<dbReference type="Proteomes" id="UP000689195">
    <property type="component" value="Unassembled WGS sequence"/>
</dbReference>
<evidence type="ECO:0000256" key="1">
    <source>
        <dbReference type="SAM" id="Phobius"/>
    </source>
</evidence>
<protein>
    <recommendedName>
        <fullName evidence="4">Transmembrane protein</fullName>
    </recommendedName>
</protein>
<proteinExistence type="predicted"/>
<keyword evidence="3" id="KW-1185">Reference proteome</keyword>
<feature type="transmembrane region" description="Helical" evidence="1">
    <location>
        <begin position="375"/>
        <end position="397"/>
    </location>
</feature>
<sequence length="512" mass="61277">MFKRQWKKLRIRTQISIFLFVAQIFILSLIIGLLLVNLNFLEFYYEKASISILVQQELNLQTNLMNYSITDTKLLLYRSLNQIYRVKYLFQKIEMEQIKFLFPTFNCLQNFTNLDNYAFQYSFCYGEFGQAYTEPNQIEFYKNLTSSLTILLHLLDQDLDLSICTTTQEQYFAVWPGDKYIDYKPQTRPWYLSHIRQMQNNPNQDLFFSDPFVFWTWNVVMISQTLTIQSQNGGYQGIAATDLNLTLFQNLNSHFKRSNRFFTLRDGKILISNTNFTFGNYIYNESTIGLNYEDFIQIQHYLNNGNYTSNCLKLHKYLGYDIFCRYNQVFQQDQAIFARNLGISNLDLIIIFDILQNQEQILKSLDEIKERFLEFSAYSFFFIIIIIFLSFLINLIVIKYITRPLQNVVIQVQQYIRSSGFIFDRGNTRKIIKENNQDDMSRTLNKVFNNFQIKNNECQRQQLMISQYPINCYNFKNFYKISDLQLIQNSYLKQQEIIEMVLRLLQQQSQIY</sequence>
<keyword evidence="1" id="KW-0472">Membrane</keyword>
<comment type="caution">
    <text evidence="2">The sequence shown here is derived from an EMBL/GenBank/DDBJ whole genome shotgun (WGS) entry which is preliminary data.</text>
</comment>
<keyword evidence="1" id="KW-0812">Transmembrane</keyword>
<name>A0A8S1U001_9CILI</name>
<evidence type="ECO:0000313" key="3">
    <source>
        <dbReference type="Proteomes" id="UP000689195"/>
    </source>
</evidence>
<dbReference type="AlphaFoldDB" id="A0A8S1U001"/>
<evidence type="ECO:0000313" key="2">
    <source>
        <dbReference type="EMBL" id="CAD8156236.1"/>
    </source>
</evidence>
<keyword evidence="1" id="KW-1133">Transmembrane helix</keyword>
<dbReference type="CDD" id="cd18773">
    <property type="entry name" value="PDC1_HK_sensor"/>
    <property type="match status" value="1"/>
</dbReference>
<accession>A0A8S1U001</accession>
<organism evidence="2 3">
    <name type="scientific">Paramecium pentaurelia</name>
    <dbReference type="NCBI Taxonomy" id="43138"/>
    <lineage>
        <taxon>Eukaryota</taxon>
        <taxon>Sar</taxon>
        <taxon>Alveolata</taxon>
        <taxon>Ciliophora</taxon>
        <taxon>Intramacronucleata</taxon>
        <taxon>Oligohymenophorea</taxon>
        <taxon>Peniculida</taxon>
        <taxon>Parameciidae</taxon>
        <taxon>Paramecium</taxon>
    </lineage>
</organism>
<dbReference type="OrthoDB" id="10334827at2759"/>
<feature type="transmembrane region" description="Helical" evidence="1">
    <location>
        <begin position="15"/>
        <end position="36"/>
    </location>
</feature>
<reference evidence="2" key="1">
    <citation type="submission" date="2021-01" db="EMBL/GenBank/DDBJ databases">
        <authorList>
            <consortium name="Genoscope - CEA"/>
            <person name="William W."/>
        </authorList>
    </citation>
    <scope>NUCLEOTIDE SEQUENCE</scope>
</reference>
<evidence type="ECO:0008006" key="4">
    <source>
        <dbReference type="Google" id="ProtNLM"/>
    </source>
</evidence>
<dbReference type="EMBL" id="CAJJDO010000028">
    <property type="protein sequence ID" value="CAD8156236.1"/>
    <property type="molecule type" value="Genomic_DNA"/>
</dbReference>
<gene>
    <name evidence="2" type="ORF">PPENT_87.1.T0280217</name>
</gene>